<feature type="region of interest" description="Disordered" evidence="1">
    <location>
        <begin position="22"/>
        <end position="53"/>
    </location>
</feature>
<dbReference type="Proteomes" id="UP001418222">
    <property type="component" value="Unassembled WGS sequence"/>
</dbReference>
<proteinExistence type="predicted"/>
<gene>
    <name evidence="2" type="ORF">KSP39_PZI008444</name>
</gene>
<dbReference type="PANTHER" id="PTHR35320:SF1">
    <property type="entry name" value="ATP-DEPENDENT CLP PROTEASE ATP-BINDING SUBUNIT"/>
    <property type="match status" value="1"/>
</dbReference>
<dbReference type="PANTHER" id="PTHR35320">
    <property type="entry name" value="ATP-DEPENDENT CLP PROTEASE ATP-BINDING SUBUNIT"/>
    <property type="match status" value="1"/>
</dbReference>
<protein>
    <submittedName>
        <fullName evidence="2">Uncharacterized protein</fullName>
    </submittedName>
</protein>
<comment type="caution">
    <text evidence="2">The sequence shown here is derived from an EMBL/GenBank/DDBJ whole genome shotgun (WGS) entry which is preliminary data.</text>
</comment>
<evidence type="ECO:0000313" key="3">
    <source>
        <dbReference type="Proteomes" id="UP001418222"/>
    </source>
</evidence>
<accession>A0AAP0BPF0</accession>
<dbReference type="AlphaFoldDB" id="A0AAP0BPF0"/>
<evidence type="ECO:0000313" key="2">
    <source>
        <dbReference type="EMBL" id="KAK8944776.1"/>
    </source>
</evidence>
<name>A0AAP0BPF0_9ASPA</name>
<evidence type="ECO:0000256" key="1">
    <source>
        <dbReference type="SAM" id="MobiDB-lite"/>
    </source>
</evidence>
<organism evidence="2 3">
    <name type="scientific">Platanthera zijinensis</name>
    <dbReference type="NCBI Taxonomy" id="2320716"/>
    <lineage>
        <taxon>Eukaryota</taxon>
        <taxon>Viridiplantae</taxon>
        <taxon>Streptophyta</taxon>
        <taxon>Embryophyta</taxon>
        <taxon>Tracheophyta</taxon>
        <taxon>Spermatophyta</taxon>
        <taxon>Magnoliopsida</taxon>
        <taxon>Liliopsida</taxon>
        <taxon>Asparagales</taxon>
        <taxon>Orchidaceae</taxon>
        <taxon>Orchidoideae</taxon>
        <taxon>Orchideae</taxon>
        <taxon>Orchidinae</taxon>
        <taxon>Platanthera</taxon>
    </lineage>
</organism>
<sequence>MACCSTNSYNLLILYKLSTKSTNPCISSSSSSSTRRAQSISGHEAHTAVPQTSSDPASLFSIQFRTLEACRLGIGRYPDFEYNAIGGIGTAVGEARTTNPADEIFVDFDIGTLHVPPLTGETTRFLGLPLPPLLKIDIAPEIFQGTINRKSGRVELRFRAGFWFSIGRIYRAPPLMVETTLTSEESKGSMRRGRGKMMDAEGMCRLVGVAAVDPIDDAFMNFFLGLPTECVAELSAQVLITTTG</sequence>
<keyword evidence="3" id="KW-1185">Reference proteome</keyword>
<dbReference type="EMBL" id="JBBWWQ010000006">
    <property type="protein sequence ID" value="KAK8944776.1"/>
    <property type="molecule type" value="Genomic_DNA"/>
</dbReference>
<reference evidence="2 3" key="1">
    <citation type="journal article" date="2022" name="Nat. Plants">
        <title>Genomes of leafy and leafless Platanthera orchids illuminate the evolution of mycoheterotrophy.</title>
        <authorList>
            <person name="Li M.H."/>
            <person name="Liu K.W."/>
            <person name="Li Z."/>
            <person name="Lu H.C."/>
            <person name="Ye Q.L."/>
            <person name="Zhang D."/>
            <person name="Wang J.Y."/>
            <person name="Li Y.F."/>
            <person name="Zhong Z.M."/>
            <person name="Liu X."/>
            <person name="Yu X."/>
            <person name="Liu D.K."/>
            <person name="Tu X.D."/>
            <person name="Liu B."/>
            <person name="Hao Y."/>
            <person name="Liao X.Y."/>
            <person name="Jiang Y.T."/>
            <person name="Sun W.H."/>
            <person name="Chen J."/>
            <person name="Chen Y.Q."/>
            <person name="Ai Y."/>
            <person name="Zhai J.W."/>
            <person name="Wu S.S."/>
            <person name="Zhou Z."/>
            <person name="Hsiao Y.Y."/>
            <person name="Wu W.L."/>
            <person name="Chen Y.Y."/>
            <person name="Lin Y.F."/>
            <person name="Hsu J.L."/>
            <person name="Li C.Y."/>
            <person name="Wang Z.W."/>
            <person name="Zhao X."/>
            <person name="Zhong W.Y."/>
            <person name="Ma X.K."/>
            <person name="Ma L."/>
            <person name="Huang J."/>
            <person name="Chen G.Z."/>
            <person name="Huang M.Z."/>
            <person name="Huang L."/>
            <person name="Peng D.H."/>
            <person name="Luo Y.B."/>
            <person name="Zou S.Q."/>
            <person name="Chen S.P."/>
            <person name="Lan S."/>
            <person name="Tsai W.C."/>
            <person name="Van de Peer Y."/>
            <person name="Liu Z.J."/>
        </authorList>
    </citation>
    <scope>NUCLEOTIDE SEQUENCE [LARGE SCALE GENOMIC DNA]</scope>
    <source>
        <strain evidence="2">Lor287</strain>
    </source>
</reference>